<keyword evidence="2" id="KW-0813">Transport</keyword>
<evidence type="ECO:0000256" key="4">
    <source>
        <dbReference type="ARBA" id="ARBA00022692"/>
    </source>
</evidence>
<evidence type="ECO:0000256" key="1">
    <source>
        <dbReference type="ARBA" id="ARBA00004651"/>
    </source>
</evidence>
<feature type="transmembrane region" description="Helical" evidence="7">
    <location>
        <begin position="268"/>
        <end position="287"/>
    </location>
</feature>
<dbReference type="InterPro" id="IPR020846">
    <property type="entry name" value="MFS_dom"/>
</dbReference>
<feature type="transmembrane region" description="Helical" evidence="7">
    <location>
        <begin position="333"/>
        <end position="353"/>
    </location>
</feature>
<keyword evidence="3" id="KW-1003">Cell membrane</keyword>
<dbReference type="CDD" id="cd17321">
    <property type="entry name" value="MFS_MMR_MDR_like"/>
    <property type="match status" value="1"/>
</dbReference>
<feature type="transmembrane region" description="Helical" evidence="7">
    <location>
        <begin position="12"/>
        <end position="36"/>
    </location>
</feature>
<evidence type="ECO:0000256" key="3">
    <source>
        <dbReference type="ARBA" id="ARBA00022475"/>
    </source>
</evidence>
<evidence type="ECO:0000256" key="7">
    <source>
        <dbReference type="SAM" id="Phobius"/>
    </source>
</evidence>
<accession>A0ABW4FPQ9</accession>
<proteinExistence type="predicted"/>
<name>A0ABW4FPQ9_9PSEU</name>
<dbReference type="PANTHER" id="PTHR42718">
    <property type="entry name" value="MAJOR FACILITATOR SUPERFAMILY MULTIDRUG TRANSPORTER MFSC"/>
    <property type="match status" value="1"/>
</dbReference>
<dbReference type="Pfam" id="PF07690">
    <property type="entry name" value="MFS_1"/>
    <property type="match status" value="1"/>
</dbReference>
<feature type="transmembrane region" description="Helical" evidence="7">
    <location>
        <begin position="56"/>
        <end position="73"/>
    </location>
</feature>
<dbReference type="SUPFAM" id="SSF103473">
    <property type="entry name" value="MFS general substrate transporter"/>
    <property type="match status" value="1"/>
</dbReference>
<dbReference type="InterPro" id="IPR036259">
    <property type="entry name" value="MFS_trans_sf"/>
</dbReference>
<keyword evidence="4 7" id="KW-0812">Transmembrane</keyword>
<dbReference type="PANTHER" id="PTHR42718:SF47">
    <property type="entry name" value="METHYL VIOLOGEN RESISTANCE PROTEIN SMVA"/>
    <property type="match status" value="1"/>
</dbReference>
<organism evidence="9 10">
    <name type="scientific">Pseudonocardia aurantiaca</name>
    <dbReference type="NCBI Taxonomy" id="75290"/>
    <lineage>
        <taxon>Bacteria</taxon>
        <taxon>Bacillati</taxon>
        <taxon>Actinomycetota</taxon>
        <taxon>Actinomycetes</taxon>
        <taxon>Pseudonocardiales</taxon>
        <taxon>Pseudonocardiaceae</taxon>
        <taxon>Pseudonocardia</taxon>
    </lineage>
</organism>
<feature type="transmembrane region" description="Helical" evidence="7">
    <location>
        <begin position="138"/>
        <end position="158"/>
    </location>
</feature>
<sequence>MATRTETSRSAWWGLAVLALPTLLSAVDINVLFLALPHLTHDLGASAVEQLWITDIYGFVLAGLVLTMGTLGDRIGRRRLLFAGGLVFAVTSVVAAYSVSPEMLIASRALLGIAGATLMPSTLALITTMFRDGPERGLAISIWATCQFSGAALGPVVGGVLIDHFWWGSVFLLAVPVMVVLLVVGPFVLPECASGEPGRLDLVSVAMSLVAVLSAVYGVKALATGTAAAGVAVTALVVGGAVGALFVRRQLRMERPLLDLGLFRLSRVSIVLGALVGAGIAMAGVGMQVTQYLQSVLGYPPVAAAAWFAPMGLGVAAGTMLTPALVRRVAAPAAVSGGLVVAALGSALLVLVPSEGGPVTAVVAITVLAIGTGPLFALGTGYIVGTVPVGRAGAAASLAETGNYIGGALGLALLGTLATAAYRLRMDTVVPEQARGVLGQARETVSGAAAAAGELPAGDGARLLQAAHEAFTGSLHLLGIVGAGLFVVLAVGTSRIRLAHDR</sequence>
<feature type="transmembrane region" description="Helical" evidence="7">
    <location>
        <begin position="80"/>
        <end position="99"/>
    </location>
</feature>
<keyword evidence="5 7" id="KW-1133">Transmembrane helix</keyword>
<feature type="transmembrane region" description="Helical" evidence="7">
    <location>
        <begin position="225"/>
        <end position="247"/>
    </location>
</feature>
<gene>
    <name evidence="9" type="ORF">ACFSCY_23295</name>
</gene>
<dbReference type="InterPro" id="IPR011701">
    <property type="entry name" value="MFS"/>
</dbReference>
<evidence type="ECO:0000256" key="6">
    <source>
        <dbReference type="ARBA" id="ARBA00023136"/>
    </source>
</evidence>
<dbReference type="Proteomes" id="UP001597145">
    <property type="component" value="Unassembled WGS sequence"/>
</dbReference>
<evidence type="ECO:0000256" key="2">
    <source>
        <dbReference type="ARBA" id="ARBA00022448"/>
    </source>
</evidence>
<evidence type="ECO:0000259" key="8">
    <source>
        <dbReference type="PROSITE" id="PS50850"/>
    </source>
</evidence>
<feature type="transmembrane region" description="Helical" evidence="7">
    <location>
        <begin position="307"/>
        <end position="326"/>
    </location>
</feature>
<comment type="caution">
    <text evidence="9">The sequence shown here is derived from an EMBL/GenBank/DDBJ whole genome shotgun (WGS) entry which is preliminary data.</text>
</comment>
<dbReference type="Gene3D" id="1.20.1250.20">
    <property type="entry name" value="MFS general substrate transporter like domains"/>
    <property type="match status" value="1"/>
</dbReference>
<reference evidence="10" key="1">
    <citation type="journal article" date="2019" name="Int. J. Syst. Evol. Microbiol.">
        <title>The Global Catalogue of Microorganisms (GCM) 10K type strain sequencing project: providing services to taxonomists for standard genome sequencing and annotation.</title>
        <authorList>
            <consortium name="The Broad Institute Genomics Platform"/>
            <consortium name="The Broad Institute Genome Sequencing Center for Infectious Disease"/>
            <person name="Wu L."/>
            <person name="Ma J."/>
        </authorList>
    </citation>
    <scope>NUCLEOTIDE SEQUENCE [LARGE SCALE GENOMIC DNA]</scope>
    <source>
        <strain evidence="10">JCM 12165</strain>
    </source>
</reference>
<dbReference type="PROSITE" id="PS50850">
    <property type="entry name" value="MFS"/>
    <property type="match status" value="1"/>
</dbReference>
<keyword evidence="6 7" id="KW-0472">Membrane</keyword>
<feature type="transmembrane region" description="Helical" evidence="7">
    <location>
        <begin position="404"/>
        <end position="422"/>
    </location>
</feature>
<feature type="transmembrane region" description="Helical" evidence="7">
    <location>
        <begin position="164"/>
        <end position="188"/>
    </location>
</feature>
<dbReference type="EMBL" id="JBHUCP010000018">
    <property type="protein sequence ID" value="MFD1532358.1"/>
    <property type="molecule type" value="Genomic_DNA"/>
</dbReference>
<feature type="domain" description="Major facilitator superfamily (MFS) profile" evidence="8">
    <location>
        <begin position="14"/>
        <end position="502"/>
    </location>
</feature>
<evidence type="ECO:0000313" key="9">
    <source>
        <dbReference type="EMBL" id="MFD1532358.1"/>
    </source>
</evidence>
<feature type="transmembrane region" description="Helical" evidence="7">
    <location>
        <begin position="200"/>
        <end position="219"/>
    </location>
</feature>
<dbReference type="RefSeq" id="WP_343986714.1">
    <property type="nucleotide sequence ID" value="NZ_BAAAJG010000027.1"/>
</dbReference>
<feature type="transmembrane region" description="Helical" evidence="7">
    <location>
        <begin position="359"/>
        <end position="384"/>
    </location>
</feature>
<feature type="transmembrane region" description="Helical" evidence="7">
    <location>
        <begin position="473"/>
        <end position="492"/>
    </location>
</feature>
<protein>
    <submittedName>
        <fullName evidence="9">MFS transporter</fullName>
    </submittedName>
</protein>
<evidence type="ECO:0000256" key="5">
    <source>
        <dbReference type="ARBA" id="ARBA00022989"/>
    </source>
</evidence>
<comment type="subcellular location">
    <subcellularLocation>
        <location evidence="1">Cell membrane</location>
        <topology evidence="1">Multi-pass membrane protein</topology>
    </subcellularLocation>
</comment>
<keyword evidence="10" id="KW-1185">Reference proteome</keyword>
<evidence type="ECO:0000313" key="10">
    <source>
        <dbReference type="Proteomes" id="UP001597145"/>
    </source>
</evidence>
<feature type="transmembrane region" description="Helical" evidence="7">
    <location>
        <begin position="105"/>
        <end position="126"/>
    </location>
</feature>